<accession>A0ABS2D9V5</accession>
<dbReference type="EMBL" id="JAFEMC010000004">
    <property type="protein sequence ID" value="MBM6577729.1"/>
    <property type="molecule type" value="Genomic_DNA"/>
</dbReference>
<gene>
    <name evidence="2" type="ORF">ILT43_15210</name>
</gene>
<reference evidence="2 3" key="1">
    <citation type="submission" date="2020-12" db="EMBL/GenBank/DDBJ databases">
        <title>Sphingomonas sp.</title>
        <authorList>
            <person name="Kim M.K."/>
        </authorList>
    </citation>
    <scope>NUCLEOTIDE SEQUENCE [LARGE SCALE GENOMIC DNA]</scope>
    <source>
        <strain evidence="2 3">BT552</strain>
    </source>
</reference>
<evidence type="ECO:0000313" key="3">
    <source>
        <dbReference type="Proteomes" id="UP000763641"/>
    </source>
</evidence>
<evidence type="ECO:0000256" key="1">
    <source>
        <dbReference type="SAM" id="MobiDB-lite"/>
    </source>
</evidence>
<dbReference type="Proteomes" id="UP000763641">
    <property type="component" value="Unassembled WGS sequence"/>
</dbReference>
<evidence type="ECO:0000313" key="2">
    <source>
        <dbReference type="EMBL" id="MBM6577729.1"/>
    </source>
</evidence>
<comment type="caution">
    <text evidence="2">The sequence shown here is derived from an EMBL/GenBank/DDBJ whole genome shotgun (WGS) entry which is preliminary data.</text>
</comment>
<sequence length="89" mass="9793">MMNIMILATALVATPLQSQGGVRWDNSHPVFDETDVIARSERVRQAQLQAEQQEMRAAQGQQEPDQKPKLPAEAPAPVVESSAQAQKSR</sequence>
<feature type="region of interest" description="Disordered" evidence="1">
    <location>
        <begin position="46"/>
        <end position="89"/>
    </location>
</feature>
<keyword evidence="3" id="KW-1185">Reference proteome</keyword>
<organism evidence="2 3">
    <name type="scientific">Sphingomonas longa</name>
    <dbReference type="NCBI Taxonomy" id="2778730"/>
    <lineage>
        <taxon>Bacteria</taxon>
        <taxon>Pseudomonadati</taxon>
        <taxon>Pseudomonadota</taxon>
        <taxon>Alphaproteobacteria</taxon>
        <taxon>Sphingomonadales</taxon>
        <taxon>Sphingomonadaceae</taxon>
        <taxon>Sphingomonas</taxon>
    </lineage>
</organism>
<proteinExistence type="predicted"/>
<protein>
    <submittedName>
        <fullName evidence="2">Uncharacterized protein</fullName>
    </submittedName>
</protein>
<name>A0ABS2D9V5_9SPHN</name>
<dbReference type="RefSeq" id="WP_204199823.1">
    <property type="nucleotide sequence ID" value="NZ_JAFEMC010000004.1"/>
</dbReference>